<keyword evidence="2" id="KW-0004">4Fe-4S</keyword>
<protein>
    <submittedName>
        <fullName evidence="11">Ribosomal protein S12p Asp88 (E. coli) methylthiotransferase</fullName>
        <ecNumber evidence="11">2.8.4.4</ecNumber>
    </submittedName>
</protein>
<sequence>MKVFLKTLGCPKNQVDSERILWALKRNNATLTGDERKADTLIINTCGFTEDAKQESIDAILALAEIKKSRPEVKLCVAGCLSQRYRDDLTSQIPEIDYIYGVDELDAIIKELADSQVSAPPDPDDPRRILGSPPHFAYLKISEGCSNNCSFCVIPLIRGPYKSRDPEQIVKEARQLAKGGVKELVVVAQDTTLYGADIRLDNGLGALLDQLSDIEEIEWIRVMYMYPPLVTDRLIERFSRLEKVVPYFDIPFQHASGRILAAMNREETERSIRNLVDKIRQSVPGASIRTSFIVGFKGETDKDFETLLKMVEDIRFDHLGAFIYSPEEESAAYKLPASRTPMIKARERFDRLMSAQQEISRRLLSDKVGRVMDVIVDGIDEEETLLTGRTKHQAPEIDGTVILDSFSAAVGSIIPVKIVGATDYDLIGQAPDI</sequence>
<dbReference type="Gene3D" id="3.40.50.12160">
    <property type="entry name" value="Methylthiotransferase, N-terminal domain"/>
    <property type="match status" value="1"/>
</dbReference>
<dbReference type="SFLD" id="SFLDG01061">
    <property type="entry name" value="methylthiotransferase"/>
    <property type="match status" value="1"/>
</dbReference>
<reference evidence="11" key="1">
    <citation type="submission" date="2018-06" db="EMBL/GenBank/DDBJ databases">
        <authorList>
            <person name="Zhirakovskaya E."/>
        </authorList>
    </citation>
    <scope>NUCLEOTIDE SEQUENCE</scope>
</reference>
<keyword evidence="7" id="KW-0411">Iron-sulfur</keyword>
<dbReference type="AlphaFoldDB" id="A0A3B1C9H0"/>
<evidence type="ECO:0000259" key="8">
    <source>
        <dbReference type="PROSITE" id="PS50926"/>
    </source>
</evidence>
<dbReference type="PANTHER" id="PTHR43837:SF1">
    <property type="entry name" value="RIBOSOMAL PROTEIN US12 METHYLTHIOTRANSFERASE RIMO"/>
    <property type="match status" value="1"/>
</dbReference>
<comment type="cofactor">
    <cofactor evidence="1">
        <name>[4Fe-4S] cluster</name>
        <dbReference type="ChEBI" id="CHEBI:49883"/>
    </cofactor>
</comment>
<dbReference type="GO" id="GO:0046872">
    <property type="term" value="F:metal ion binding"/>
    <property type="evidence" value="ECO:0007669"/>
    <property type="project" value="UniProtKB-KW"/>
</dbReference>
<proteinExistence type="inferred from homology"/>
<dbReference type="SFLD" id="SFLDG01082">
    <property type="entry name" value="B12-binding_domain_containing"/>
    <property type="match status" value="1"/>
</dbReference>
<accession>A0A3B1C9H0</accession>
<evidence type="ECO:0000256" key="1">
    <source>
        <dbReference type="ARBA" id="ARBA00001966"/>
    </source>
</evidence>
<dbReference type="InterPro" id="IPR002792">
    <property type="entry name" value="TRAM_dom"/>
</dbReference>
<feature type="domain" description="MTTase N-terminal" evidence="9">
    <location>
        <begin position="1"/>
        <end position="117"/>
    </location>
</feature>
<dbReference type="GO" id="GO:0006400">
    <property type="term" value="P:tRNA modification"/>
    <property type="evidence" value="ECO:0007669"/>
    <property type="project" value="InterPro"/>
</dbReference>
<dbReference type="NCBIfam" id="TIGR00089">
    <property type="entry name" value="MiaB/RimO family radical SAM methylthiotransferase"/>
    <property type="match status" value="1"/>
</dbReference>
<dbReference type="FunFam" id="3.80.30.20:FF:000001">
    <property type="entry name" value="tRNA-2-methylthio-N(6)-dimethylallyladenosine synthase 2"/>
    <property type="match status" value="1"/>
</dbReference>
<dbReference type="InterPro" id="IPR005839">
    <property type="entry name" value="Methylthiotransferase"/>
</dbReference>
<dbReference type="InterPro" id="IPR058240">
    <property type="entry name" value="rSAM_sf"/>
</dbReference>
<evidence type="ECO:0000313" key="11">
    <source>
        <dbReference type="EMBL" id="VAX15315.1"/>
    </source>
</evidence>
<keyword evidence="6" id="KW-0408">Iron</keyword>
<dbReference type="PROSITE" id="PS50926">
    <property type="entry name" value="TRAM"/>
    <property type="match status" value="1"/>
</dbReference>
<dbReference type="SMART" id="SM00729">
    <property type="entry name" value="Elp3"/>
    <property type="match status" value="1"/>
</dbReference>
<dbReference type="GO" id="GO:0005840">
    <property type="term" value="C:ribosome"/>
    <property type="evidence" value="ECO:0007669"/>
    <property type="project" value="UniProtKB-KW"/>
</dbReference>
<dbReference type="PANTHER" id="PTHR43837">
    <property type="entry name" value="RIBOSOMAL PROTEIN S12 METHYLTHIOTRANSFERASE RIMO"/>
    <property type="match status" value="1"/>
</dbReference>
<dbReference type="InterPro" id="IPR005840">
    <property type="entry name" value="Ribosomal_uS12_MeSTrfase_RimO"/>
</dbReference>
<dbReference type="Gene3D" id="2.40.50.140">
    <property type="entry name" value="Nucleic acid-binding proteins"/>
    <property type="match status" value="1"/>
</dbReference>
<evidence type="ECO:0000256" key="4">
    <source>
        <dbReference type="ARBA" id="ARBA00022691"/>
    </source>
</evidence>
<dbReference type="NCBIfam" id="TIGR01125">
    <property type="entry name" value="30S ribosomal protein S12 methylthiotransferase RimO"/>
    <property type="match status" value="1"/>
</dbReference>
<keyword evidence="11" id="KW-0689">Ribosomal protein</keyword>
<dbReference type="InterPro" id="IPR023404">
    <property type="entry name" value="rSAM_horseshoe"/>
</dbReference>
<dbReference type="Pfam" id="PF04055">
    <property type="entry name" value="Radical_SAM"/>
    <property type="match status" value="1"/>
</dbReference>
<organism evidence="11">
    <name type="scientific">hydrothermal vent metagenome</name>
    <dbReference type="NCBI Taxonomy" id="652676"/>
    <lineage>
        <taxon>unclassified sequences</taxon>
        <taxon>metagenomes</taxon>
        <taxon>ecological metagenomes</taxon>
    </lineage>
</organism>
<gene>
    <name evidence="11" type="ORF">MNBD_NITROSPINAE03-571</name>
</gene>
<dbReference type="InterPro" id="IPR007197">
    <property type="entry name" value="rSAM"/>
</dbReference>
<evidence type="ECO:0000256" key="7">
    <source>
        <dbReference type="ARBA" id="ARBA00023014"/>
    </source>
</evidence>
<dbReference type="GO" id="GO:0051539">
    <property type="term" value="F:4 iron, 4 sulfur cluster binding"/>
    <property type="evidence" value="ECO:0007669"/>
    <property type="project" value="UniProtKB-KW"/>
</dbReference>
<dbReference type="Pfam" id="PF18693">
    <property type="entry name" value="TRAM_2"/>
    <property type="match status" value="1"/>
</dbReference>
<dbReference type="GO" id="GO:0005829">
    <property type="term" value="C:cytosol"/>
    <property type="evidence" value="ECO:0007669"/>
    <property type="project" value="TreeGrafter"/>
</dbReference>
<dbReference type="InterPro" id="IPR013848">
    <property type="entry name" value="Methylthiotransferase_N"/>
</dbReference>
<evidence type="ECO:0000256" key="5">
    <source>
        <dbReference type="ARBA" id="ARBA00022723"/>
    </source>
</evidence>
<keyword evidence="4" id="KW-0949">S-adenosyl-L-methionine</keyword>
<keyword evidence="3" id="KW-0963">Cytoplasm</keyword>
<dbReference type="Gene3D" id="3.80.30.20">
    <property type="entry name" value="tm_1862 like domain"/>
    <property type="match status" value="1"/>
</dbReference>
<evidence type="ECO:0000256" key="3">
    <source>
        <dbReference type="ARBA" id="ARBA00022490"/>
    </source>
</evidence>
<evidence type="ECO:0000256" key="6">
    <source>
        <dbReference type="ARBA" id="ARBA00023004"/>
    </source>
</evidence>
<evidence type="ECO:0000256" key="2">
    <source>
        <dbReference type="ARBA" id="ARBA00022485"/>
    </source>
</evidence>
<dbReference type="InterPro" id="IPR038135">
    <property type="entry name" value="Methylthiotransferase_N_sf"/>
</dbReference>
<evidence type="ECO:0000259" key="9">
    <source>
        <dbReference type="PROSITE" id="PS51449"/>
    </source>
</evidence>
<evidence type="ECO:0000259" key="10">
    <source>
        <dbReference type="PROSITE" id="PS51918"/>
    </source>
</evidence>
<dbReference type="PROSITE" id="PS51918">
    <property type="entry name" value="RADICAL_SAM"/>
    <property type="match status" value="1"/>
</dbReference>
<dbReference type="InterPro" id="IPR006638">
    <property type="entry name" value="Elp3/MiaA/NifB-like_rSAM"/>
</dbReference>
<keyword evidence="5" id="KW-0479">Metal-binding</keyword>
<dbReference type="SFLD" id="SFLDF00274">
    <property type="entry name" value="ribosomal_protein_S12_methylth"/>
    <property type="match status" value="1"/>
</dbReference>
<dbReference type="HAMAP" id="MF_01865">
    <property type="entry name" value="MTTase_RimO"/>
    <property type="match status" value="1"/>
</dbReference>
<dbReference type="Pfam" id="PF00919">
    <property type="entry name" value="UPF0004"/>
    <property type="match status" value="1"/>
</dbReference>
<dbReference type="SFLD" id="SFLDS00029">
    <property type="entry name" value="Radical_SAM"/>
    <property type="match status" value="1"/>
</dbReference>
<feature type="domain" description="TRAM" evidence="8">
    <location>
        <begin position="365"/>
        <end position="432"/>
    </location>
</feature>
<keyword evidence="11" id="KW-0808">Transferase</keyword>
<dbReference type="InterPro" id="IPR012340">
    <property type="entry name" value="NA-bd_OB-fold"/>
</dbReference>
<dbReference type="SUPFAM" id="SSF102114">
    <property type="entry name" value="Radical SAM enzymes"/>
    <property type="match status" value="1"/>
</dbReference>
<dbReference type="EC" id="2.8.4.4" evidence="11"/>
<dbReference type="PROSITE" id="PS51449">
    <property type="entry name" value="MTTASE_N"/>
    <property type="match status" value="1"/>
</dbReference>
<dbReference type="GO" id="GO:0103039">
    <property type="term" value="F:protein methylthiotransferase activity"/>
    <property type="evidence" value="ECO:0007669"/>
    <property type="project" value="UniProtKB-EC"/>
</dbReference>
<dbReference type="GO" id="GO:0035599">
    <property type="term" value="F:aspartic acid methylthiotransferase activity"/>
    <property type="evidence" value="ECO:0007669"/>
    <property type="project" value="TreeGrafter"/>
</dbReference>
<dbReference type="EMBL" id="UOGB01000013">
    <property type="protein sequence ID" value="VAX15315.1"/>
    <property type="molecule type" value="Genomic_DNA"/>
</dbReference>
<feature type="domain" description="Radical SAM core" evidence="10">
    <location>
        <begin position="131"/>
        <end position="362"/>
    </location>
</feature>
<dbReference type="InterPro" id="IPR020612">
    <property type="entry name" value="Methylthiotransferase_CS"/>
</dbReference>
<name>A0A3B1C9H0_9ZZZZ</name>
<dbReference type="PROSITE" id="PS01278">
    <property type="entry name" value="MTTASE_RADICAL"/>
    <property type="match status" value="1"/>
</dbReference>
<dbReference type="CDD" id="cd01335">
    <property type="entry name" value="Radical_SAM"/>
    <property type="match status" value="1"/>
</dbReference>
<keyword evidence="11" id="KW-0687">Ribonucleoprotein</keyword>